<dbReference type="CDD" id="cd02968">
    <property type="entry name" value="SCO"/>
    <property type="match status" value="1"/>
</dbReference>
<sequence>MNRFIILLFALALFSCQKSGRVLPYYDSADFTPKWELPANNEFHQIRAFSLINQENQEFTEADMEGKISVVDFFFTSCPGICPKLTSSMTDLQREFLDIDDILLLSHSVTPDYDNAAILKEYASNHGVNFKRWKLLTGDRSEIYDLGRKYYFVEEDEGLTKDEDVFLHTENFVLVDKQRHIRGIYNGLDPNSIQSLIADIKELEKE</sequence>
<keyword evidence="4" id="KW-1015">Disulfide bond</keyword>
<evidence type="ECO:0000259" key="5">
    <source>
        <dbReference type="PROSITE" id="PS51352"/>
    </source>
</evidence>
<keyword evidence="2 3" id="KW-0186">Copper</keyword>
<dbReference type="EMBL" id="QWGE01000005">
    <property type="protein sequence ID" value="RIJ34214.1"/>
    <property type="molecule type" value="Genomic_DNA"/>
</dbReference>
<proteinExistence type="inferred from homology"/>
<accession>A0A399RV85</accession>
<dbReference type="PROSITE" id="PS51257">
    <property type="entry name" value="PROKAR_LIPOPROTEIN"/>
    <property type="match status" value="1"/>
</dbReference>
<evidence type="ECO:0000256" key="3">
    <source>
        <dbReference type="PIRSR" id="PIRSR603782-1"/>
    </source>
</evidence>
<feature type="domain" description="Thioredoxin" evidence="5">
    <location>
        <begin position="26"/>
        <end position="205"/>
    </location>
</feature>
<evidence type="ECO:0000256" key="1">
    <source>
        <dbReference type="ARBA" id="ARBA00010996"/>
    </source>
</evidence>
<dbReference type="Pfam" id="PF02630">
    <property type="entry name" value="SCO1-SenC"/>
    <property type="match status" value="1"/>
</dbReference>
<evidence type="ECO:0000313" key="7">
    <source>
        <dbReference type="Proteomes" id="UP000266005"/>
    </source>
</evidence>
<evidence type="ECO:0000256" key="4">
    <source>
        <dbReference type="PIRSR" id="PIRSR603782-2"/>
    </source>
</evidence>
<name>A0A399RV85_9BACT</name>
<evidence type="ECO:0000313" key="6">
    <source>
        <dbReference type="EMBL" id="RIJ34214.1"/>
    </source>
</evidence>
<dbReference type="SUPFAM" id="SSF52833">
    <property type="entry name" value="Thioredoxin-like"/>
    <property type="match status" value="1"/>
</dbReference>
<comment type="similarity">
    <text evidence="1">Belongs to the SCO1/2 family.</text>
</comment>
<reference evidence="7" key="1">
    <citation type="submission" date="2018-08" db="EMBL/GenBank/DDBJ databases">
        <title>Mucilaginibacter sp. MYSH2.</title>
        <authorList>
            <person name="Seo T."/>
        </authorList>
    </citation>
    <scope>NUCLEOTIDE SEQUENCE [LARGE SCALE GENOMIC DNA]</scope>
    <source>
        <strain evidence="7">KIRAN</strain>
    </source>
</reference>
<dbReference type="PROSITE" id="PS51352">
    <property type="entry name" value="THIOREDOXIN_2"/>
    <property type="match status" value="1"/>
</dbReference>
<dbReference type="PANTHER" id="PTHR12151:SF25">
    <property type="entry name" value="LINALOOL DEHYDRATASE_ISOMERASE DOMAIN-CONTAINING PROTEIN"/>
    <property type="match status" value="1"/>
</dbReference>
<keyword evidence="7" id="KW-1185">Reference proteome</keyword>
<feature type="binding site" evidence="3">
    <location>
        <position position="168"/>
    </location>
    <ligand>
        <name>Cu cation</name>
        <dbReference type="ChEBI" id="CHEBI:23378"/>
    </ligand>
</feature>
<organism evidence="6 7">
    <name type="scientific">Pontibacter oryzae</name>
    <dbReference type="NCBI Taxonomy" id="2304593"/>
    <lineage>
        <taxon>Bacteria</taxon>
        <taxon>Pseudomonadati</taxon>
        <taxon>Bacteroidota</taxon>
        <taxon>Cytophagia</taxon>
        <taxon>Cytophagales</taxon>
        <taxon>Hymenobacteraceae</taxon>
        <taxon>Pontibacter</taxon>
    </lineage>
</organism>
<dbReference type="InterPro" id="IPR036249">
    <property type="entry name" value="Thioredoxin-like_sf"/>
</dbReference>
<dbReference type="OrthoDB" id="9811998at2"/>
<dbReference type="PANTHER" id="PTHR12151">
    <property type="entry name" value="ELECTRON TRANSPORT PROTIN SCO1/SENC FAMILY MEMBER"/>
    <property type="match status" value="1"/>
</dbReference>
<protein>
    <submittedName>
        <fullName evidence="6">SCO family protein</fullName>
    </submittedName>
</protein>
<dbReference type="Gene3D" id="3.40.30.10">
    <property type="entry name" value="Glutaredoxin"/>
    <property type="match status" value="1"/>
</dbReference>
<dbReference type="AlphaFoldDB" id="A0A399RV85"/>
<gene>
    <name evidence="6" type="ORF">D1627_14895</name>
</gene>
<comment type="caution">
    <text evidence="6">The sequence shown here is derived from an EMBL/GenBank/DDBJ whole genome shotgun (WGS) entry which is preliminary data.</text>
</comment>
<dbReference type="InterPro" id="IPR003782">
    <property type="entry name" value="SCO1/SenC"/>
</dbReference>
<evidence type="ECO:0000256" key="2">
    <source>
        <dbReference type="ARBA" id="ARBA00023008"/>
    </source>
</evidence>
<feature type="disulfide bond" description="Redox-active" evidence="4">
    <location>
        <begin position="78"/>
        <end position="82"/>
    </location>
</feature>
<dbReference type="Proteomes" id="UP000266005">
    <property type="component" value="Unassembled WGS sequence"/>
</dbReference>
<dbReference type="GO" id="GO:0046872">
    <property type="term" value="F:metal ion binding"/>
    <property type="evidence" value="ECO:0007669"/>
    <property type="project" value="UniProtKB-KW"/>
</dbReference>
<feature type="binding site" evidence="3">
    <location>
        <position position="78"/>
    </location>
    <ligand>
        <name>Cu cation</name>
        <dbReference type="ChEBI" id="CHEBI:23378"/>
    </ligand>
</feature>
<feature type="binding site" evidence="3">
    <location>
        <position position="82"/>
    </location>
    <ligand>
        <name>Cu cation</name>
        <dbReference type="ChEBI" id="CHEBI:23378"/>
    </ligand>
</feature>
<keyword evidence="3" id="KW-0479">Metal-binding</keyword>
<dbReference type="InterPro" id="IPR013766">
    <property type="entry name" value="Thioredoxin_domain"/>
</dbReference>